<protein>
    <submittedName>
        <fullName evidence="10">Leucine-rich repeat-containing protein, putative</fullName>
        <ecNumber evidence="10">3.1.3.16</ecNumber>
    </submittedName>
</protein>
<dbReference type="InterPro" id="IPR036388">
    <property type="entry name" value="WH-like_DNA-bd_sf"/>
</dbReference>
<evidence type="ECO:0000313" key="10">
    <source>
        <dbReference type="EMBL" id="EEF49581.1"/>
    </source>
</evidence>
<dbReference type="eggNOG" id="KOG4658">
    <property type="taxonomic scope" value="Eukaryota"/>
</dbReference>
<accession>B9RGC6</accession>
<evidence type="ECO:0000256" key="1">
    <source>
        <dbReference type="ARBA" id="ARBA00022614"/>
    </source>
</evidence>
<evidence type="ECO:0000256" key="3">
    <source>
        <dbReference type="ARBA" id="ARBA00022741"/>
    </source>
</evidence>
<dbReference type="GO" id="GO:0006952">
    <property type="term" value="P:defense response"/>
    <property type="evidence" value="ECO:0007669"/>
    <property type="project" value="UniProtKB-KW"/>
</dbReference>
<dbReference type="InterPro" id="IPR041118">
    <property type="entry name" value="Rx_N"/>
</dbReference>
<keyword evidence="2" id="KW-0677">Repeat</keyword>
<sequence>MEVVGEAFLSAAFQIALGHLASPILREFGCRFGIDKDLRKLTRNLSKIQAVLNDAEAKQITDYSVKLWLNELKEVAYDADDVLDEVSTQAFRYNQQKKVTNLFSDFMFKYELAPKIKEINERLDEIAKQRNDLDLKEGTRVTLTETRDRDRLQTSSLIDESRVFGRTDDQKKLVELLVSDENSGNDAGVGVVPIIGMGGLGKTTLAQLVYNDPLVAEKFELKTWICVSDEFNVLRVTKSILESIERGPCNLVSLDILQTNLRDKLRGKKFLVVLDDVWNEKQRDWEVLRLPFRVGTMGSKIIVTTRNEKVASIMGTFRPHHLDFLSDDDCWLLFKQRAFVDGDETAHPNLVPIGKEIVKKCRGLPLAAKTLGGLLHAKTEVSEWGMILQSHLWELEEEKNEILPALRLSYNQLPAHLKQCFVFCSIFPKDHEFDKEDLVLLWMAEGFVHPKGRRRLEDVASDYFDDLLLRSFFQQSKTNLSNFVMHDLIHDLAESVAGEICFRLEGEKLQDIPENVRHTSVSVDKCKSVIYEALHMKKGLRTMLLLCSETSREVSNVKVLHDLISSLKCLRSLDMSHIAIKDLPGSVGDLMHMRYLNLSYTEIKELPDSICNLCNLQTLILVGCNKFLTLPKCTKDLVNLRHLNLTGCWHLKSMPPSFGKLTSLQRLHRFVVGKGVECGLNELKNMNELRDTLCIDRVEDVLNIEDAKEVSLKSKQYIHKLVLRWSRSQYSQDAIDEELLEYLEPHTNLRELMVDVYPGTRFPKWMGNSLLSHLESIEFIHCNHCKTLPPLGQLPFLKSLTISMMQELESIGREFYGEGKIKGFPSLKILKLEDMIRLKKWQEIDQGEFPVLQQLALLNCPNVINLPRFPALEDLLLDNCHETVLSSVHFLISVSSLKILNFRLTDMLPKGFLQPLAALKELKIQHFYRLKALQEEVGLQDLHSVQRLEIFCCPKLESFAERGLPSMLQFLSIGMCNNMKDLPNGLENLSSLQELNISNCCKLLSFKTLPQSLKNLRISACANLESLPTNLHELTNLEYLSIQSCQKLASLPVSGLPSCLRSLSIMECASLEERCAEGGEDWPKIQHIPKKSIRVF</sequence>
<dbReference type="Pfam" id="PF23559">
    <property type="entry name" value="WHD_DRP"/>
    <property type="match status" value="1"/>
</dbReference>
<dbReference type="SUPFAM" id="SSF52540">
    <property type="entry name" value="P-loop containing nucleoside triphosphate hydrolases"/>
    <property type="match status" value="1"/>
</dbReference>
<organism evidence="10 11">
    <name type="scientific">Ricinus communis</name>
    <name type="common">Castor bean</name>
    <dbReference type="NCBI Taxonomy" id="3988"/>
    <lineage>
        <taxon>Eukaryota</taxon>
        <taxon>Viridiplantae</taxon>
        <taxon>Streptophyta</taxon>
        <taxon>Embryophyta</taxon>
        <taxon>Tracheophyta</taxon>
        <taxon>Spermatophyta</taxon>
        <taxon>Magnoliopsida</taxon>
        <taxon>eudicotyledons</taxon>
        <taxon>Gunneridae</taxon>
        <taxon>Pentapetalae</taxon>
        <taxon>rosids</taxon>
        <taxon>fabids</taxon>
        <taxon>Malpighiales</taxon>
        <taxon>Euphorbiaceae</taxon>
        <taxon>Acalyphoideae</taxon>
        <taxon>Acalypheae</taxon>
        <taxon>Ricinus</taxon>
    </lineage>
</organism>
<dbReference type="OrthoDB" id="2973320at2759"/>
<dbReference type="InterPro" id="IPR058922">
    <property type="entry name" value="WHD_DRP"/>
</dbReference>
<dbReference type="PRINTS" id="PR00364">
    <property type="entry name" value="DISEASERSIST"/>
</dbReference>
<evidence type="ECO:0000256" key="2">
    <source>
        <dbReference type="ARBA" id="ARBA00022737"/>
    </source>
</evidence>
<dbReference type="FunFam" id="1.10.10.10:FF:000322">
    <property type="entry name" value="Probable disease resistance protein At1g63360"/>
    <property type="match status" value="1"/>
</dbReference>
<dbReference type="InterPro" id="IPR056789">
    <property type="entry name" value="LRR_R13L1-DRL21"/>
</dbReference>
<feature type="domain" description="NB-ARC" evidence="6">
    <location>
        <begin position="172"/>
        <end position="339"/>
    </location>
</feature>
<dbReference type="InterPro" id="IPR002182">
    <property type="entry name" value="NB-ARC"/>
</dbReference>
<evidence type="ECO:0000256" key="5">
    <source>
        <dbReference type="ARBA" id="ARBA00022840"/>
    </source>
</evidence>
<reference evidence="11" key="1">
    <citation type="journal article" date="2010" name="Nat. Biotechnol.">
        <title>Draft genome sequence of the oilseed species Ricinus communis.</title>
        <authorList>
            <person name="Chan A.P."/>
            <person name="Crabtree J."/>
            <person name="Zhao Q."/>
            <person name="Lorenzi H."/>
            <person name="Orvis J."/>
            <person name="Puiu D."/>
            <person name="Melake-Berhan A."/>
            <person name="Jones K.M."/>
            <person name="Redman J."/>
            <person name="Chen G."/>
            <person name="Cahoon E.B."/>
            <person name="Gedil M."/>
            <person name="Stanke M."/>
            <person name="Haas B.J."/>
            <person name="Wortman J.R."/>
            <person name="Fraser-Liggett C.M."/>
            <person name="Ravel J."/>
            <person name="Rabinowicz P.D."/>
        </authorList>
    </citation>
    <scope>NUCLEOTIDE SEQUENCE [LARGE SCALE GENOMIC DNA]</scope>
    <source>
        <strain evidence="11">cv. Hale</strain>
    </source>
</reference>
<dbReference type="Pfam" id="PF00931">
    <property type="entry name" value="NB-ARC"/>
    <property type="match status" value="1"/>
</dbReference>
<dbReference type="EC" id="3.1.3.16" evidence="10"/>
<keyword evidence="4" id="KW-0611">Plant defense</keyword>
<dbReference type="InterPro" id="IPR032675">
    <property type="entry name" value="LRR_dom_sf"/>
</dbReference>
<keyword evidence="1" id="KW-0433">Leucine-rich repeat</keyword>
<dbReference type="InterPro" id="IPR038005">
    <property type="entry name" value="RX-like_CC"/>
</dbReference>
<dbReference type="Pfam" id="PF25019">
    <property type="entry name" value="LRR_R13L1-DRL21"/>
    <property type="match status" value="1"/>
</dbReference>
<dbReference type="EMBL" id="EQ973778">
    <property type="protein sequence ID" value="EEF49581.1"/>
    <property type="molecule type" value="Genomic_DNA"/>
</dbReference>
<keyword evidence="10" id="KW-0378">Hydrolase</keyword>
<feature type="domain" description="Disease resistance N-terminal" evidence="7">
    <location>
        <begin position="14"/>
        <end position="97"/>
    </location>
</feature>
<dbReference type="Pfam" id="PF18052">
    <property type="entry name" value="Rx_N"/>
    <property type="match status" value="1"/>
</dbReference>
<gene>
    <name evidence="10" type="ORF">RCOM_1452990</name>
</gene>
<dbReference type="PANTHER" id="PTHR36766:SF51">
    <property type="entry name" value="DISEASE RESISTANCE RPP13-LIKE PROTEIN 1"/>
    <property type="match status" value="1"/>
</dbReference>
<evidence type="ECO:0000313" key="11">
    <source>
        <dbReference type="Proteomes" id="UP000008311"/>
    </source>
</evidence>
<dbReference type="GO" id="GO:0051707">
    <property type="term" value="P:response to other organism"/>
    <property type="evidence" value="ECO:0007669"/>
    <property type="project" value="UniProtKB-ARBA"/>
</dbReference>
<dbReference type="FunFam" id="3.40.50.300:FF:001091">
    <property type="entry name" value="Probable disease resistance protein At1g61300"/>
    <property type="match status" value="1"/>
</dbReference>
<evidence type="ECO:0000256" key="4">
    <source>
        <dbReference type="ARBA" id="ARBA00022821"/>
    </source>
</evidence>
<evidence type="ECO:0000259" key="9">
    <source>
        <dbReference type="Pfam" id="PF25019"/>
    </source>
</evidence>
<dbReference type="InterPro" id="IPR027417">
    <property type="entry name" value="P-loop_NTPase"/>
</dbReference>
<keyword evidence="5" id="KW-0067">ATP-binding</keyword>
<dbReference type="InParanoid" id="B9RGC6"/>
<evidence type="ECO:0000259" key="7">
    <source>
        <dbReference type="Pfam" id="PF18052"/>
    </source>
</evidence>
<dbReference type="Proteomes" id="UP000008311">
    <property type="component" value="Unassembled WGS sequence"/>
</dbReference>
<keyword evidence="3" id="KW-0547">Nucleotide-binding</keyword>
<dbReference type="KEGG" id="rcu:8270901"/>
<dbReference type="PANTHER" id="PTHR36766">
    <property type="entry name" value="PLANT BROAD-SPECTRUM MILDEW RESISTANCE PROTEIN RPW8"/>
    <property type="match status" value="1"/>
</dbReference>
<dbReference type="GO" id="GO:0004722">
    <property type="term" value="F:protein serine/threonine phosphatase activity"/>
    <property type="evidence" value="ECO:0007669"/>
    <property type="project" value="UniProtKB-EC"/>
</dbReference>
<dbReference type="Gene3D" id="3.80.10.10">
    <property type="entry name" value="Ribonuclease Inhibitor"/>
    <property type="match status" value="3"/>
</dbReference>
<name>B9RGC6_RICCO</name>
<dbReference type="GO" id="GO:0005524">
    <property type="term" value="F:ATP binding"/>
    <property type="evidence" value="ECO:0007669"/>
    <property type="project" value="UniProtKB-KW"/>
</dbReference>
<feature type="domain" description="R13L1/DRL21-like LRR repeat region" evidence="9">
    <location>
        <begin position="680"/>
        <end position="805"/>
    </location>
</feature>
<dbReference type="Gene3D" id="3.40.50.300">
    <property type="entry name" value="P-loop containing nucleotide triphosphate hydrolases"/>
    <property type="match status" value="1"/>
</dbReference>
<dbReference type="SUPFAM" id="SSF52058">
    <property type="entry name" value="L domain-like"/>
    <property type="match status" value="2"/>
</dbReference>
<keyword evidence="11" id="KW-1185">Reference proteome</keyword>
<evidence type="ECO:0000259" key="6">
    <source>
        <dbReference type="Pfam" id="PF00931"/>
    </source>
</evidence>
<dbReference type="Gene3D" id="1.10.10.10">
    <property type="entry name" value="Winged helix-like DNA-binding domain superfamily/Winged helix DNA-binding domain"/>
    <property type="match status" value="1"/>
</dbReference>
<dbReference type="GO" id="GO:0043531">
    <property type="term" value="F:ADP binding"/>
    <property type="evidence" value="ECO:0007669"/>
    <property type="project" value="InterPro"/>
</dbReference>
<dbReference type="STRING" id="3988.B9RGC6"/>
<evidence type="ECO:0000259" key="8">
    <source>
        <dbReference type="Pfam" id="PF23559"/>
    </source>
</evidence>
<dbReference type="OMA" id="FESTISW"/>
<proteinExistence type="predicted"/>
<feature type="domain" description="Disease resistance protein winged helix" evidence="8">
    <location>
        <begin position="426"/>
        <end position="493"/>
    </location>
</feature>
<dbReference type="CDD" id="cd14798">
    <property type="entry name" value="RX-CC_like"/>
    <property type="match status" value="1"/>
</dbReference>
<dbReference type="AlphaFoldDB" id="B9RGC6"/>
<dbReference type="Gene3D" id="1.20.5.4130">
    <property type="match status" value="1"/>
</dbReference>